<dbReference type="Pfam" id="PF12392">
    <property type="entry name" value="DUF3656"/>
    <property type="match status" value="1"/>
</dbReference>
<dbReference type="Pfam" id="PF01136">
    <property type="entry name" value="Peptidase_U32"/>
    <property type="match status" value="1"/>
</dbReference>
<feature type="compositionally biased region" description="Polar residues" evidence="1">
    <location>
        <begin position="501"/>
        <end position="510"/>
    </location>
</feature>
<protein>
    <submittedName>
        <fullName evidence="3">U32 family peptidase</fullName>
    </submittedName>
</protein>
<dbReference type="InterPro" id="IPR020988">
    <property type="entry name" value="Pept_U32_collagenase"/>
</dbReference>
<feature type="compositionally biased region" description="Basic and acidic residues" evidence="1">
    <location>
        <begin position="669"/>
        <end position="682"/>
    </location>
</feature>
<organism evidence="3 4">
    <name type="scientific">Prevotella fusca JCM 17724</name>
    <dbReference type="NCBI Taxonomy" id="1236517"/>
    <lineage>
        <taxon>Bacteria</taxon>
        <taxon>Pseudomonadati</taxon>
        <taxon>Bacteroidota</taxon>
        <taxon>Bacteroidia</taxon>
        <taxon>Bacteroidales</taxon>
        <taxon>Prevotellaceae</taxon>
        <taxon>Prevotella</taxon>
    </lineage>
</organism>
<evidence type="ECO:0000313" key="4">
    <source>
        <dbReference type="Proteomes" id="UP000682005"/>
    </source>
</evidence>
<dbReference type="PROSITE" id="PS01276">
    <property type="entry name" value="PEPTIDASE_U32"/>
    <property type="match status" value="1"/>
</dbReference>
<accession>A0ABX7XV05</accession>
<keyword evidence="4" id="KW-1185">Reference proteome</keyword>
<evidence type="ECO:0000313" key="3">
    <source>
        <dbReference type="EMBL" id="QUB85341.1"/>
    </source>
</evidence>
<evidence type="ECO:0000256" key="1">
    <source>
        <dbReference type="SAM" id="MobiDB-lite"/>
    </source>
</evidence>
<dbReference type="PANTHER" id="PTHR30217:SF10">
    <property type="entry name" value="23S RRNA 5-HYDROXYCYTIDINE C2501 SYNTHASE"/>
    <property type="match status" value="1"/>
</dbReference>
<proteinExistence type="predicted"/>
<name>A0ABX7XV05_9BACT</name>
<feature type="compositionally biased region" description="Polar residues" evidence="1">
    <location>
        <begin position="471"/>
        <end position="485"/>
    </location>
</feature>
<dbReference type="RefSeq" id="WP_025077363.1">
    <property type="nucleotide sequence ID" value="NZ_BAKO01000001.1"/>
</dbReference>
<sequence length="758" mass="84597">MYSSSPNIQHPSPFPQHPSPTTIELLAPAKNLECGIAAIEHGADAVYIGASRFGARQSAGNSVEDIGKLCEYAHRYGATVHVTINTIIYNDEFEDTLALVRELVAVGVDAFLLQDMGLMSKVREIVPDTVALHASTQCDTRTWEKAEWLSQQGFDRVVLARELSAEEINGIHSRLPELELEAFVHGALCVSYSGVCYVSQYSFGRSANRGACAQFCRLAFDLKDSDGKTIEHQRHLLSLKDMSQIDNLETLMRSGACAFKIEGRLKDINYVKNVVSAYSKRIDEIIRKHPDEFRRASLGRVRYSFTPDLKKTFNRGYTNYFLKGRQADIFSPDTPKALGEFVGRVKEIRRDSFNVSSTANFANGDGLCFLSRDAEGQPTRLEGFRVNRAVGNRLYPFKMPRGLKPGMGLYRNQDQAFDKELSGKTAERKIAIKMRFGTSSKTFPNPSEEGECLADSRGGIWAKAEVIGSSAPNQTSNERISNVRTCSERTSDENPVRLSPPITSLRSVTDGSERVGGGLWGVSSLSLSLELAQKPQHDNIIRQLTKLGNTVYECTEVEIAEGADMYFVPSSILAELRRMVIENLDEQVKGMQRMAIHRKSVVEVSARKPQITMVNPSQYQDLPYLYNISNDAARKFYEQQGLAKVDSAFELQYPKSSSTPSASMFTGRKGSDRKGVHVEPLSDKASANGLSSSSEKSEGTSPLLMQCRHCIRYSLGYCVKRGGKKPTWREPLFLELPDKRRFRLEFDCKDCQMNIYPV</sequence>
<feature type="region of interest" description="Disordered" evidence="1">
    <location>
        <begin position="471"/>
        <end position="510"/>
    </location>
</feature>
<dbReference type="SUPFAM" id="SSF51366">
    <property type="entry name" value="Ribulose-phoshate binding barrel"/>
    <property type="match status" value="1"/>
</dbReference>
<feature type="domain" description="Peptidase U32 collagenase" evidence="2">
    <location>
        <begin position="409"/>
        <end position="587"/>
    </location>
</feature>
<feature type="compositionally biased region" description="Polar residues" evidence="1">
    <location>
        <begin position="654"/>
        <end position="664"/>
    </location>
</feature>
<feature type="compositionally biased region" description="Basic and acidic residues" evidence="1">
    <location>
        <begin position="486"/>
        <end position="495"/>
    </location>
</feature>
<reference evidence="3 4" key="1">
    <citation type="submission" date="2021-03" db="EMBL/GenBank/DDBJ databases">
        <title>Human Oral Microbial Genomes.</title>
        <authorList>
            <person name="Johnston C.D."/>
            <person name="Chen T."/>
            <person name="Dewhirst F.E."/>
        </authorList>
    </citation>
    <scope>NUCLEOTIDE SEQUENCE [LARGE SCALE GENOMIC DNA]</scope>
    <source>
        <strain evidence="3 4">W1435</strain>
    </source>
</reference>
<dbReference type="PANTHER" id="PTHR30217">
    <property type="entry name" value="PEPTIDASE U32 FAMILY"/>
    <property type="match status" value="1"/>
</dbReference>
<feature type="region of interest" description="Disordered" evidence="1">
    <location>
        <begin position="1"/>
        <end position="20"/>
    </location>
</feature>
<dbReference type="InterPro" id="IPR011060">
    <property type="entry name" value="RibuloseP-bd_barrel"/>
</dbReference>
<feature type="region of interest" description="Disordered" evidence="1">
    <location>
        <begin position="654"/>
        <end position="700"/>
    </location>
</feature>
<dbReference type="InterPro" id="IPR051454">
    <property type="entry name" value="RNA/ubiquinone_mod_enzymes"/>
</dbReference>
<dbReference type="InterPro" id="IPR001539">
    <property type="entry name" value="Peptidase_U32"/>
</dbReference>
<dbReference type="EMBL" id="CP072369">
    <property type="protein sequence ID" value="QUB85341.1"/>
    <property type="molecule type" value="Genomic_DNA"/>
</dbReference>
<gene>
    <name evidence="3" type="ORF">J5A51_03440</name>
</gene>
<evidence type="ECO:0000259" key="2">
    <source>
        <dbReference type="Pfam" id="PF12392"/>
    </source>
</evidence>
<feature type="compositionally biased region" description="Low complexity" evidence="1">
    <location>
        <begin position="683"/>
        <end position="694"/>
    </location>
</feature>
<dbReference type="Proteomes" id="UP000682005">
    <property type="component" value="Chromosome 2"/>
</dbReference>